<protein>
    <recommendedName>
        <fullName evidence="1">Reverse transcriptase domain-containing protein</fullName>
    </recommendedName>
</protein>
<name>A0A6V7PZ34_ANACO</name>
<dbReference type="InterPro" id="IPR043128">
    <property type="entry name" value="Rev_trsase/Diguanyl_cyclase"/>
</dbReference>
<dbReference type="CDD" id="cd01647">
    <property type="entry name" value="RT_LTR"/>
    <property type="match status" value="1"/>
</dbReference>
<dbReference type="EMBL" id="LR862153">
    <property type="protein sequence ID" value="CAD1835937.1"/>
    <property type="molecule type" value="Genomic_DNA"/>
</dbReference>
<dbReference type="InterPro" id="IPR043502">
    <property type="entry name" value="DNA/RNA_pol_sf"/>
</dbReference>
<dbReference type="PANTHER" id="PTHR24559:SF431">
    <property type="entry name" value="RNA-DIRECTED DNA POLYMERASE HOMOLOG"/>
    <property type="match status" value="1"/>
</dbReference>
<dbReference type="Gene3D" id="3.10.10.10">
    <property type="entry name" value="HIV Type 1 Reverse Transcriptase, subunit A, domain 1"/>
    <property type="match status" value="1"/>
</dbReference>
<evidence type="ECO:0000313" key="2">
    <source>
        <dbReference type="EMBL" id="CAD1835937.1"/>
    </source>
</evidence>
<dbReference type="AlphaFoldDB" id="A0A6V7PZ34"/>
<organism evidence="2">
    <name type="scientific">Ananas comosus var. bracteatus</name>
    <name type="common">red pineapple</name>
    <dbReference type="NCBI Taxonomy" id="296719"/>
    <lineage>
        <taxon>Eukaryota</taxon>
        <taxon>Viridiplantae</taxon>
        <taxon>Streptophyta</taxon>
        <taxon>Embryophyta</taxon>
        <taxon>Tracheophyta</taxon>
        <taxon>Spermatophyta</taxon>
        <taxon>Magnoliopsida</taxon>
        <taxon>Liliopsida</taxon>
        <taxon>Poales</taxon>
        <taxon>Bromeliaceae</taxon>
        <taxon>Bromelioideae</taxon>
        <taxon>Ananas</taxon>
    </lineage>
</organism>
<dbReference type="InterPro" id="IPR053134">
    <property type="entry name" value="RNA-dir_DNA_polymerase"/>
</dbReference>
<feature type="domain" description="Reverse transcriptase" evidence="1">
    <location>
        <begin position="2"/>
        <end position="140"/>
    </location>
</feature>
<dbReference type="Pfam" id="PF00078">
    <property type="entry name" value="RVT_1"/>
    <property type="match status" value="1"/>
</dbReference>
<dbReference type="SUPFAM" id="SSF56672">
    <property type="entry name" value="DNA/RNA polymerases"/>
    <property type="match status" value="1"/>
</dbReference>
<dbReference type="PANTHER" id="PTHR24559">
    <property type="entry name" value="TRANSPOSON TY3-I GAG-POL POLYPROTEIN"/>
    <property type="match status" value="1"/>
</dbReference>
<proteinExistence type="predicted"/>
<accession>A0A6V7PZ34</accession>
<evidence type="ECO:0000259" key="1">
    <source>
        <dbReference type="Pfam" id="PF00078"/>
    </source>
</evidence>
<gene>
    <name evidence="2" type="ORF">CB5_LOCUS19148</name>
</gene>
<reference evidence="2" key="1">
    <citation type="submission" date="2020-07" db="EMBL/GenBank/DDBJ databases">
        <authorList>
            <person name="Lin J."/>
        </authorList>
    </citation>
    <scope>NUCLEOTIDE SEQUENCE</scope>
</reference>
<sequence>MKKDGRVRVCIDFRKLNKESMPSSFPLPHMDLLVDKTAGHEMLSIMDGFSGYNQIKLAEEDQEKTSFTTPWGTYCYVVMPFGLKLGQELIRAMTAIYHDMMHDCMEVYVDDILGKSKTGEGHPEALQRVLERSRKSQLRTPISLFGLSSGK</sequence>
<dbReference type="InterPro" id="IPR000477">
    <property type="entry name" value="RT_dom"/>
</dbReference>
<dbReference type="Gene3D" id="3.30.70.270">
    <property type="match status" value="1"/>
</dbReference>